<dbReference type="Proteomes" id="UP001243375">
    <property type="component" value="Unassembled WGS sequence"/>
</dbReference>
<proteinExistence type="predicted"/>
<organism evidence="1 2">
    <name type="scientific">Naganishia vaughanmartiniae</name>
    <dbReference type="NCBI Taxonomy" id="1424756"/>
    <lineage>
        <taxon>Eukaryota</taxon>
        <taxon>Fungi</taxon>
        <taxon>Dikarya</taxon>
        <taxon>Basidiomycota</taxon>
        <taxon>Agaricomycotina</taxon>
        <taxon>Tremellomycetes</taxon>
        <taxon>Filobasidiales</taxon>
        <taxon>Filobasidiaceae</taxon>
        <taxon>Naganishia</taxon>
    </lineage>
</organism>
<sequence>MEHSPLAGRSATPESDIQDNDKAKGKRRADGEVSSHSDAERQRGKRTRLDGSTGTGLPPRSAGLPAKPSQATLDTATYHESLKRT</sequence>
<reference evidence="1" key="1">
    <citation type="submission" date="2023-04" db="EMBL/GenBank/DDBJ databases">
        <title>Draft Genome sequencing of Naganishia species isolated from polar environments using Oxford Nanopore Technology.</title>
        <authorList>
            <person name="Leo P."/>
            <person name="Venkateswaran K."/>
        </authorList>
    </citation>
    <scope>NUCLEOTIDE SEQUENCE</scope>
    <source>
        <strain evidence="1">MNA-CCFEE 5425</strain>
    </source>
</reference>
<comment type="caution">
    <text evidence="1">The sequence shown here is derived from an EMBL/GenBank/DDBJ whole genome shotgun (WGS) entry which is preliminary data.</text>
</comment>
<name>A0ACC2XNL3_9TREE</name>
<evidence type="ECO:0000313" key="2">
    <source>
        <dbReference type="Proteomes" id="UP001243375"/>
    </source>
</evidence>
<keyword evidence="2" id="KW-1185">Reference proteome</keyword>
<accession>A0ACC2XNL3</accession>
<gene>
    <name evidence="1" type="ORF">QFC22_000550</name>
</gene>
<protein>
    <submittedName>
        <fullName evidence="1">Uncharacterized protein</fullName>
    </submittedName>
</protein>
<dbReference type="EMBL" id="JASBWU010000001">
    <property type="protein sequence ID" value="KAJ9125588.1"/>
    <property type="molecule type" value="Genomic_DNA"/>
</dbReference>
<evidence type="ECO:0000313" key="1">
    <source>
        <dbReference type="EMBL" id="KAJ9125588.1"/>
    </source>
</evidence>